<evidence type="ECO:0000256" key="1">
    <source>
        <dbReference type="SAM" id="MobiDB-lite"/>
    </source>
</evidence>
<organism evidence="2 3">
    <name type="scientific">Rhizobium vallis</name>
    <dbReference type="NCBI Taxonomy" id="634290"/>
    <lineage>
        <taxon>Bacteria</taxon>
        <taxon>Pseudomonadati</taxon>
        <taxon>Pseudomonadota</taxon>
        <taxon>Alphaproteobacteria</taxon>
        <taxon>Hyphomicrobiales</taxon>
        <taxon>Rhizobiaceae</taxon>
        <taxon>Rhizobium/Agrobacterium group</taxon>
        <taxon>Rhizobium</taxon>
    </lineage>
</organism>
<evidence type="ECO:0000313" key="2">
    <source>
        <dbReference type="EMBL" id="RUM26160.1"/>
    </source>
</evidence>
<accession>A0A3S0QX89</accession>
<protein>
    <submittedName>
        <fullName evidence="2">Uncharacterized protein</fullName>
    </submittedName>
</protein>
<gene>
    <name evidence="2" type="ORF">EFQ99_07735</name>
</gene>
<sequence length="63" mass="5927">MDISLLTTMLVIGALVFTLISGVVGKTAQTTADTGEGSGGDVGFEASDDGGCDGGGGDCGGGD</sequence>
<reference evidence="3" key="1">
    <citation type="submission" date="2018-11" db="EMBL/GenBank/DDBJ databases">
        <title>Rhizobium chutanense sp. nov., isolated from root nodules of Phaseolus vulgaris in China.</title>
        <authorList>
            <person name="Huo Y."/>
        </authorList>
    </citation>
    <scope>NUCLEOTIDE SEQUENCE [LARGE SCALE GENOMIC DNA]</scope>
    <source>
        <strain evidence="3">CCBAU 65647</strain>
    </source>
</reference>
<dbReference type="EMBL" id="RJTH01000002">
    <property type="protein sequence ID" value="RUM26160.1"/>
    <property type="molecule type" value="Genomic_DNA"/>
</dbReference>
<dbReference type="AlphaFoldDB" id="A0A3S0QX89"/>
<dbReference type="Proteomes" id="UP000278823">
    <property type="component" value="Unassembled WGS sequence"/>
</dbReference>
<proteinExistence type="predicted"/>
<keyword evidence="3" id="KW-1185">Reference proteome</keyword>
<feature type="compositionally biased region" description="Gly residues" evidence="1">
    <location>
        <begin position="52"/>
        <end position="63"/>
    </location>
</feature>
<comment type="caution">
    <text evidence="2">The sequence shown here is derived from an EMBL/GenBank/DDBJ whole genome shotgun (WGS) entry which is preliminary data.</text>
</comment>
<name>A0A3S0QX89_9HYPH</name>
<feature type="region of interest" description="Disordered" evidence="1">
    <location>
        <begin position="29"/>
        <end position="63"/>
    </location>
</feature>
<evidence type="ECO:0000313" key="3">
    <source>
        <dbReference type="Proteomes" id="UP000278823"/>
    </source>
</evidence>